<keyword evidence="2" id="KW-1185">Reference proteome</keyword>
<evidence type="ECO:0008006" key="3">
    <source>
        <dbReference type="Google" id="ProtNLM"/>
    </source>
</evidence>
<proteinExistence type="predicted"/>
<organism evidence="1 2">
    <name type="scientific">[Mycobacterium] crassicus</name>
    <dbReference type="NCBI Taxonomy" id="2872309"/>
    <lineage>
        <taxon>Bacteria</taxon>
        <taxon>Bacillati</taxon>
        <taxon>Actinomycetota</taxon>
        <taxon>Actinomycetes</taxon>
        <taxon>Mycobacteriales</taxon>
        <taxon>Mycobacteriaceae</taxon>
        <taxon>Mycolicibacter</taxon>
    </lineage>
</organism>
<name>A0ABU5XLD6_9MYCO</name>
<gene>
    <name evidence="1" type="ORF">K6T79_18385</name>
</gene>
<accession>A0ABU5XLD6</accession>
<dbReference type="EMBL" id="JAYJJR010000013">
    <property type="protein sequence ID" value="MEB3023014.1"/>
    <property type="molecule type" value="Genomic_DNA"/>
</dbReference>
<reference evidence="1 2" key="1">
    <citation type="submission" date="2023-12" db="EMBL/GenBank/DDBJ databases">
        <title>Description of new species of Mycobacterium terrae complex isolated from sewage at the Sao Paulo Zoological Park Foundation in Brazil.</title>
        <authorList>
            <person name="Romagnoli C.L."/>
            <person name="Conceicao E.C."/>
            <person name="Machado E."/>
            <person name="Barreto L.B.P.F."/>
            <person name="Sharma A."/>
            <person name="Silva N.M."/>
            <person name="Marques L.E."/>
            <person name="Juliana M.A."/>
            <person name="Lourenco M.C.S."/>
            <person name="Digiampietri L.A."/>
            <person name="Suffys P.N."/>
            <person name="Viana-Niero C."/>
        </authorList>
    </citation>
    <scope>NUCLEOTIDE SEQUENCE [LARGE SCALE GENOMIC DNA]</scope>
    <source>
        <strain evidence="1 2">MYC098</strain>
    </source>
</reference>
<evidence type="ECO:0000313" key="2">
    <source>
        <dbReference type="Proteomes" id="UP001299596"/>
    </source>
</evidence>
<comment type="caution">
    <text evidence="1">The sequence shown here is derived from an EMBL/GenBank/DDBJ whole genome shotgun (WGS) entry which is preliminary data.</text>
</comment>
<dbReference type="RefSeq" id="WP_329780277.1">
    <property type="nucleotide sequence ID" value="NZ_JAYJJR010000013.1"/>
</dbReference>
<protein>
    <recommendedName>
        <fullName evidence="3">DUF4333 domain-containing protein</fullName>
    </recommendedName>
</protein>
<dbReference type="Proteomes" id="UP001299596">
    <property type="component" value="Unassembled WGS sequence"/>
</dbReference>
<evidence type="ECO:0000313" key="1">
    <source>
        <dbReference type="EMBL" id="MEB3023014.1"/>
    </source>
</evidence>
<sequence length="122" mass="12964">MKNRNMGRVLLSPVLVGLAFAGTAFIALNVRRPEPAAPLSLADQFAAWMTANTSSEVTKISCLDRTSGTGNAMCQFTATAGETTYHDFVCTVTFDDFGAGGQITALKCPDDISWILPTGLDQ</sequence>